<feature type="transmembrane region" description="Helical" evidence="6">
    <location>
        <begin position="367"/>
        <end position="388"/>
    </location>
</feature>
<sequence length="461" mass="50979">MVAPLLILLLMARAYDLDSFGRYSVALAFVNLMSVFFALGVGSTVCFQVAETKPRDYSKQDAICCAGFLSLLVFSLVASPFLVIVPLLLGYDSQVLQLILILSVGYWFTVVTDMMNAVFRGRREMHWPLFPAAMVGITTAVVVTPLLLAHESLPKVACVWSCCQLLGPLTAGLCLRRAGLLRSVQGLGAQLPLIMRRSLTIGLDSILYRMGVQTVTIMLPVLLTVREAGIFNAASKPLALMVMGNQFIMQFFSPYIASVRYAEREHLTKRIQLCHKMAFFFTGSVLVGALVFPDVICQLLFGAKGHQMADYMQLLSLAFIIYYAPPYSANLKAIGLERQVLWCAVVQWITMVVALLCLAPSMGVWGAVIATLLAYSAYWLTEVALYSLNRLQAVDGISRYLAYLACTSGCGFLLHALMDRNMSIVLYGVGVTLFSFTVYWTPFEIGHARWLLRSSLFPRKA</sequence>
<evidence type="ECO:0000256" key="2">
    <source>
        <dbReference type="ARBA" id="ARBA00022475"/>
    </source>
</evidence>
<feature type="transmembrane region" description="Helical" evidence="6">
    <location>
        <begin position="24"/>
        <end position="50"/>
    </location>
</feature>
<evidence type="ECO:0000256" key="5">
    <source>
        <dbReference type="ARBA" id="ARBA00023136"/>
    </source>
</evidence>
<feature type="transmembrane region" description="Helical" evidence="6">
    <location>
        <begin position="127"/>
        <end position="148"/>
    </location>
</feature>
<feature type="transmembrane region" description="Helical" evidence="6">
    <location>
        <begin position="62"/>
        <end position="89"/>
    </location>
</feature>
<keyword evidence="8" id="KW-1185">Reference proteome</keyword>
<dbReference type="Pfam" id="PF01943">
    <property type="entry name" value="Polysacc_synt"/>
    <property type="match status" value="1"/>
</dbReference>
<reference evidence="7 8" key="1">
    <citation type="submission" date="2019-08" db="EMBL/GenBank/DDBJ databases">
        <title>Deep-cultivation of Planctomycetes and their phenomic and genomic characterization uncovers novel biology.</title>
        <authorList>
            <person name="Wiegand S."/>
            <person name="Jogler M."/>
            <person name="Boedeker C."/>
            <person name="Pinto D."/>
            <person name="Vollmers J."/>
            <person name="Rivas-Marin E."/>
            <person name="Kohn T."/>
            <person name="Peeters S.H."/>
            <person name="Heuer A."/>
            <person name="Rast P."/>
            <person name="Oberbeckmann S."/>
            <person name="Bunk B."/>
            <person name="Jeske O."/>
            <person name="Meyerdierks A."/>
            <person name="Storesund J.E."/>
            <person name="Kallscheuer N."/>
            <person name="Luecker S."/>
            <person name="Lage O.M."/>
            <person name="Pohl T."/>
            <person name="Merkel B.J."/>
            <person name="Hornburger P."/>
            <person name="Mueller R.-W."/>
            <person name="Bruemmer F."/>
            <person name="Labrenz M."/>
            <person name="Spormann A.M."/>
            <person name="Op den Camp H."/>
            <person name="Overmann J."/>
            <person name="Amann R."/>
            <person name="Jetten M.S.M."/>
            <person name="Mascher T."/>
            <person name="Medema M.H."/>
            <person name="Devos D.P."/>
            <person name="Kaster A.-K."/>
            <person name="Ovreas L."/>
            <person name="Rohde M."/>
            <person name="Galperin M.Y."/>
            <person name="Jogler C."/>
        </authorList>
    </citation>
    <scope>NUCLEOTIDE SEQUENCE [LARGE SCALE GENOMIC DNA]</scope>
    <source>
        <strain evidence="7 8">UC8</strain>
    </source>
</reference>
<feature type="transmembrane region" description="Helical" evidence="6">
    <location>
        <begin position="340"/>
        <end position="361"/>
    </location>
</feature>
<feature type="transmembrane region" description="Helical" evidence="6">
    <location>
        <begin position="278"/>
        <end position="302"/>
    </location>
</feature>
<keyword evidence="2" id="KW-1003">Cell membrane</keyword>
<dbReference type="Proteomes" id="UP000325286">
    <property type="component" value="Chromosome"/>
</dbReference>
<dbReference type="InterPro" id="IPR002797">
    <property type="entry name" value="Polysacc_synth"/>
</dbReference>
<protein>
    <submittedName>
        <fullName evidence="7">Polysaccharide biosynthesis protein</fullName>
    </submittedName>
</protein>
<dbReference type="KEGG" id="rul:UC8_50360"/>
<keyword evidence="3 6" id="KW-0812">Transmembrane</keyword>
<comment type="subcellular location">
    <subcellularLocation>
        <location evidence="1">Cell membrane</location>
        <topology evidence="1">Multi-pass membrane protein</topology>
    </subcellularLocation>
</comment>
<feature type="transmembrane region" description="Helical" evidence="6">
    <location>
        <begin position="400"/>
        <end position="418"/>
    </location>
</feature>
<evidence type="ECO:0000256" key="6">
    <source>
        <dbReference type="SAM" id="Phobius"/>
    </source>
</evidence>
<evidence type="ECO:0000256" key="4">
    <source>
        <dbReference type="ARBA" id="ARBA00022989"/>
    </source>
</evidence>
<dbReference type="AlphaFoldDB" id="A0A5B9R8M7"/>
<dbReference type="GO" id="GO:0005886">
    <property type="term" value="C:plasma membrane"/>
    <property type="evidence" value="ECO:0007669"/>
    <property type="project" value="UniProtKB-SubCell"/>
</dbReference>
<feature type="transmembrane region" description="Helical" evidence="6">
    <location>
        <begin position="424"/>
        <end position="443"/>
    </location>
</feature>
<organism evidence="7 8">
    <name type="scientific">Roseimaritima ulvae</name>
    <dbReference type="NCBI Taxonomy" id="980254"/>
    <lineage>
        <taxon>Bacteria</taxon>
        <taxon>Pseudomonadati</taxon>
        <taxon>Planctomycetota</taxon>
        <taxon>Planctomycetia</taxon>
        <taxon>Pirellulales</taxon>
        <taxon>Pirellulaceae</taxon>
        <taxon>Roseimaritima</taxon>
    </lineage>
</organism>
<dbReference type="PANTHER" id="PTHR30250">
    <property type="entry name" value="PST FAMILY PREDICTED COLANIC ACID TRANSPORTER"/>
    <property type="match status" value="1"/>
</dbReference>
<dbReference type="InterPro" id="IPR050833">
    <property type="entry name" value="Poly_Biosynth_Transport"/>
</dbReference>
<evidence type="ECO:0000313" key="8">
    <source>
        <dbReference type="Proteomes" id="UP000325286"/>
    </source>
</evidence>
<evidence type="ECO:0000256" key="3">
    <source>
        <dbReference type="ARBA" id="ARBA00022692"/>
    </source>
</evidence>
<name>A0A5B9R8M7_9BACT</name>
<dbReference type="PANTHER" id="PTHR30250:SF11">
    <property type="entry name" value="O-ANTIGEN TRANSPORTER-RELATED"/>
    <property type="match status" value="1"/>
</dbReference>
<evidence type="ECO:0000256" key="1">
    <source>
        <dbReference type="ARBA" id="ARBA00004651"/>
    </source>
</evidence>
<dbReference type="EMBL" id="CP042914">
    <property type="protein sequence ID" value="QEG42993.1"/>
    <property type="molecule type" value="Genomic_DNA"/>
</dbReference>
<accession>A0A5B9R8M7</accession>
<feature type="transmembrane region" description="Helical" evidence="6">
    <location>
        <begin position="95"/>
        <end position="115"/>
    </location>
</feature>
<proteinExistence type="predicted"/>
<feature type="transmembrane region" description="Helical" evidence="6">
    <location>
        <begin position="308"/>
        <end position="328"/>
    </location>
</feature>
<keyword evidence="5 6" id="KW-0472">Membrane</keyword>
<evidence type="ECO:0000313" key="7">
    <source>
        <dbReference type="EMBL" id="QEG42993.1"/>
    </source>
</evidence>
<gene>
    <name evidence="7" type="ORF">UC8_50360</name>
</gene>
<feature type="transmembrane region" description="Helical" evidence="6">
    <location>
        <begin position="237"/>
        <end position="257"/>
    </location>
</feature>
<keyword evidence="4 6" id="KW-1133">Transmembrane helix</keyword>